<evidence type="ECO:0000256" key="16">
    <source>
        <dbReference type="ARBA" id="ARBA00023303"/>
    </source>
</evidence>
<evidence type="ECO:0000256" key="19">
    <source>
        <dbReference type="ARBA" id="ARBA00038224"/>
    </source>
</evidence>
<dbReference type="FunFam" id="2.60.470.10:FF:000003">
    <property type="entry name" value="Amiloride-sensitive sodium channel subunit beta"/>
    <property type="match status" value="1"/>
</dbReference>
<evidence type="ECO:0000256" key="4">
    <source>
        <dbReference type="ARBA" id="ARBA00022461"/>
    </source>
</evidence>
<evidence type="ECO:0000256" key="6">
    <source>
        <dbReference type="ARBA" id="ARBA00022553"/>
    </source>
</evidence>
<evidence type="ECO:0000256" key="23">
    <source>
        <dbReference type="ARBA" id="ARBA00050037"/>
    </source>
</evidence>
<proteinExistence type="inferred from homology"/>
<sequence length="632" mass="71395">MNLKKYLVRALHRLQKGPGYTYKELLVWYCDNTNTHGPKRIIKEGPKKKLIWFFLTLLFASLVFWQWGILINTYLSYNVTSSLSIGFKTMKFPAVTVCNANPFKYSEVKHLLKELDRLIEAALERILQPTPGNGSENVSPPLDLELWNQLPLVLIDEHDKDNPVILDIFETNQTAGGNKTNVSDDTAGGKQSSCSHQGSDNCTYRNFTSAAQAVTEWYILQSTSILSKVPLHERIRMGYQAEDMILACLYGAEPCNYKNFTQIYHPDHGNCYIFNWGMDEEALNSSNPGAEFGLKLILDISQQDYIPYLSSAAGARLMLHQQKSFPFLKDQGIYAMAGTETSIGVVVDELERMGYPYSDCTMNGSDVPVKNLYSQYNTSYSIQACLRSCFQNHMVEICGCGHYMFPLPEGVNYCNNEDNPGWAYCYSSLRSSIKHRQICIDSCKETCNDTQYKMTISMADWPSEASEDWIFHILSYERDMSTNVTLDRNGIIKLNIYFQEYNYRTISESAATTIVWLLSSLGGQFGFWMGGSVLCLIEFGEIIIDSLWITIINVISWCKSLKQRRARARYPDAPPTVSELVEAHTNLGFQQEAAGALPRDEALPPEPGTPPPNYDSLRVQPLDVLGPDSDAE</sequence>
<dbReference type="Gene3D" id="1.10.287.770">
    <property type="entry name" value="YojJ-like"/>
    <property type="match status" value="1"/>
</dbReference>
<evidence type="ECO:0000256" key="10">
    <source>
        <dbReference type="ARBA" id="ARBA00023053"/>
    </source>
</evidence>
<evidence type="ECO:0000256" key="24">
    <source>
        <dbReference type="ARBA" id="ARBA00050053"/>
    </source>
</evidence>
<name>A0A7K7XKJ4_9PASS</name>
<dbReference type="GO" id="GO:0016324">
    <property type="term" value="C:apical plasma membrane"/>
    <property type="evidence" value="ECO:0007669"/>
    <property type="project" value="UniProtKB-SubCell"/>
</dbReference>
<keyword evidence="9 26" id="KW-1133">Transmembrane helix</keyword>
<dbReference type="PANTHER" id="PTHR11690">
    <property type="entry name" value="AMILORIDE-SENSITIVE SODIUM CHANNEL-RELATED"/>
    <property type="match status" value="1"/>
</dbReference>
<evidence type="ECO:0000256" key="2">
    <source>
        <dbReference type="ARBA" id="ARBA00004439"/>
    </source>
</evidence>
<evidence type="ECO:0000256" key="3">
    <source>
        <dbReference type="ARBA" id="ARBA00022448"/>
    </source>
</evidence>
<dbReference type="NCBIfam" id="TIGR00859">
    <property type="entry name" value="ENaC"/>
    <property type="match status" value="1"/>
</dbReference>
<feature type="non-terminal residue" evidence="27">
    <location>
        <position position="1"/>
    </location>
</feature>
<evidence type="ECO:0000256" key="9">
    <source>
        <dbReference type="ARBA" id="ARBA00022989"/>
    </source>
</evidence>
<comment type="similarity">
    <text evidence="19">Belongs to the amiloride-sensitive sodium channel (TC 1.A.6) family. SCNN1B subfamily.</text>
</comment>
<comment type="caution">
    <text evidence="27">The sequence shown here is derived from an EMBL/GenBank/DDBJ whole genome shotgun (WGS) entry which is preliminary data.</text>
</comment>
<dbReference type="GO" id="GO:0034706">
    <property type="term" value="C:sodium channel complex"/>
    <property type="evidence" value="ECO:0007669"/>
    <property type="project" value="TreeGrafter"/>
</dbReference>
<comment type="catalytic activity">
    <reaction evidence="18">
        <text>Na(+)(in) = Na(+)(out)</text>
        <dbReference type="Rhea" id="RHEA:34963"/>
        <dbReference type="ChEBI" id="CHEBI:29101"/>
    </reaction>
</comment>
<evidence type="ECO:0000256" key="8">
    <source>
        <dbReference type="ARBA" id="ARBA00022843"/>
    </source>
</evidence>
<evidence type="ECO:0000256" key="13">
    <source>
        <dbReference type="ARBA" id="ARBA00023157"/>
    </source>
</evidence>
<evidence type="ECO:0000256" key="20">
    <source>
        <dbReference type="ARBA" id="ARBA00041932"/>
    </source>
</evidence>
<keyword evidence="12 26" id="KW-0472">Membrane</keyword>
<keyword evidence="17" id="KW-0968">Cytoplasmic vesicle</keyword>
<feature type="compositionally biased region" description="Pro residues" evidence="25">
    <location>
        <begin position="604"/>
        <end position="613"/>
    </location>
</feature>
<keyword evidence="6" id="KW-0597">Phosphoprotein</keyword>
<evidence type="ECO:0000256" key="26">
    <source>
        <dbReference type="SAM" id="Phobius"/>
    </source>
</evidence>
<dbReference type="EMBL" id="VZTA01018762">
    <property type="protein sequence ID" value="NXA66023.1"/>
    <property type="molecule type" value="Genomic_DNA"/>
</dbReference>
<keyword evidence="10" id="KW-0915">Sodium</keyword>
<dbReference type="Proteomes" id="UP000586926">
    <property type="component" value="Unassembled WGS sequence"/>
</dbReference>
<keyword evidence="13" id="KW-1015">Disulfide bond</keyword>
<evidence type="ECO:0000256" key="18">
    <source>
        <dbReference type="ARBA" id="ARBA00036239"/>
    </source>
</evidence>
<dbReference type="PROSITE" id="PS01206">
    <property type="entry name" value="ASC"/>
    <property type="match status" value="1"/>
</dbReference>
<keyword evidence="11" id="KW-0406">Ion transport</keyword>
<keyword evidence="14" id="KW-0325">Glycoprotein</keyword>
<keyword evidence="5" id="KW-1003">Cell membrane</keyword>
<protein>
    <recommendedName>
        <fullName evidence="23">Epithelial sodium channel subunit beta</fullName>
    </recommendedName>
    <alternativeName>
        <fullName evidence="24">Amiloride-sensitive sodium channel subunit beta</fullName>
    </alternativeName>
    <alternativeName>
        <fullName evidence="22">Beta-NaCH</fullName>
    </alternativeName>
    <alternativeName>
        <fullName evidence="21">Nonvoltage-gated sodium channel 1 subunit beta</fullName>
    </alternativeName>
    <alternativeName>
        <fullName evidence="20">SCNEB</fullName>
    </alternativeName>
</protein>
<evidence type="ECO:0000256" key="21">
    <source>
        <dbReference type="ARBA" id="ARBA00042734"/>
    </source>
</evidence>
<evidence type="ECO:0000313" key="27">
    <source>
        <dbReference type="EMBL" id="NXA66023.1"/>
    </source>
</evidence>
<keyword evidence="15" id="KW-0739">Sodium transport</keyword>
<dbReference type="AlphaFoldDB" id="A0A7K7XKJ4"/>
<reference evidence="27 28" key="1">
    <citation type="submission" date="2019-09" db="EMBL/GenBank/DDBJ databases">
        <title>Bird 10,000 Genomes (B10K) Project - Family phase.</title>
        <authorList>
            <person name="Zhang G."/>
        </authorList>
    </citation>
    <scope>NUCLEOTIDE SEQUENCE [LARGE SCALE GENOMIC DNA]</scope>
    <source>
        <strain evidence="27">B10K-DU-030-22</strain>
        <tissue evidence="27">Blood</tissue>
    </source>
</reference>
<comment type="subcellular location">
    <subcellularLocation>
        <location evidence="1">Apical cell membrane</location>
        <topology evidence="1">Multi-pass membrane protein</topology>
    </subcellularLocation>
    <subcellularLocation>
        <location evidence="2">Cytoplasmic vesicle membrane</location>
        <topology evidence="2">Multi-pass membrane protein</topology>
    </subcellularLocation>
</comment>
<keyword evidence="28" id="KW-1185">Reference proteome</keyword>
<feature type="region of interest" description="Disordered" evidence="25">
    <location>
        <begin position="177"/>
        <end position="198"/>
    </location>
</feature>
<dbReference type="PANTHER" id="PTHR11690:SF18">
    <property type="entry name" value="AMILORIDE-SENSITIVE SODIUM CHANNEL SUBUNIT BETA"/>
    <property type="match status" value="1"/>
</dbReference>
<feature type="non-terminal residue" evidence="27">
    <location>
        <position position="632"/>
    </location>
</feature>
<dbReference type="FunFam" id="1.10.287.770:FF:000002">
    <property type="entry name" value="Amiloride-sensitive sodium channel subunit beta 1"/>
    <property type="match status" value="1"/>
</dbReference>
<feature type="region of interest" description="Disordered" evidence="25">
    <location>
        <begin position="596"/>
        <end position="632"/>
    </location>
</feature>
<dbReference type="InterPro" id="IPR004724">
    <property type="entry name" value="ENaC_chordates"/>
</dbReference>
<evidence type="ECO:0000313" key="28">
    <source>
        <dbReference type="Proteomes" id="UP000586926"/>
    </source>
</evidence>
<accession>A0A7K7XKJ4</accession>
<dbReference type="InterPro" id="IPR001873">
    <property type="entry name" value="ENaC"/>
</dbReference>
<organism evidence="27 28">
    <name type="scientific">Mohoua ochrocephala</name>
    <dbReference type="NCBI Taxonomy" id="874463"/>
    <lineage>
        <taxon>Eukaryota</taxon>
        <taxon>Metazoa</taxon>
        <taxon>Chordata</taxon>
        <taxon>Craniata</taxon>
        <taxon>Vertebrata</taxon>
        <taxon>Euteleostomi</taxon>
        <taxon>Archelosauria</taxon>
        <taxon>Archosauria</taxon>
        <taxon>Dinosauria</taxon>
        <taxon>Saurischia</taxon>
        <taxon>Theropoda</taxon>
        <taxon>Coelurosauria</taxon>
        <taxon>Aves</taxon>
        <taxon>Neognathae</taxon>
        <taxon>Neoaves</taxon>
        <taxon>Telluraves</taxon>
        <taxon>Australaves</taxon>
        <taxon>Passeriformes</taxon>
        <taxon>Meliphagoidea</taxon>
        <taxon>Acanthizidae</taxon>
        <taxon>Mohoua</taxon>
    </lineage>
</organism>
<evidence type="ECO:0000256" key="22">
    <source>
        <dbReference type="ARBA" id="ARBA00043222"/>
    </source>
</evidence>
<keyword evidence="3" id="KW-0813">Transport</keyword>
<dbReference type="Pfam" id="PF00858">
    <property type="entry name" value="ASC"/>
    <property type="match status" value="1"/>
</dbReference>
<dbReference type="GO" id="GO:0015280">
    <property type="term" value="F:ligand-gated sodium channel activity"/>
    <property type="evidence" value="ECO:0007669"/>
    <property type="project" value="InterPro"/>
</dbReference>
<evidence type="ECO:0000256" key="15">
    <source>
        <dbReference type="ARBA" id="ARBA00023201"/>
    </source>
</evidence>
<dbReference type="FunFam" id="1.10.287.820:FF:000006">
    <property type="entry name" value="Amiloride-sensitive sodium channel subunit beta-2"/>
    <property type="match status" value="1"/>
</dbReference>
<keyword evidence="7 26" id="KW-0812">Transmembrane</keyword>
<evidence type="ECO:0000256" key="5">
    <source>
        <dbReference type="ARBA" id="ARBA00022475"/>
    </source>
</evidence>
<keyword evidence="4" id="KW-0894">Sodium channel</keyword>
<gene>
    <name evidence="27" type="primary">Scnn1b</name>
    <name evidence="27" type="ORF">MOHOCH_R01759</name>
</gene>
<evidence type="ECO:0000256" key="12">
    <source>
        <dbReference type="ARBA" id="ARBA00023136"/>
    </source>
</evidence>
<evidence type="ECO:0000256" key="17">
    <source>
        <dbReference type="ARBA" id="ARBA00023329"/>
    </source>
</evidence>
<keyword evidence="8" id="KW-0832">Ubl conjugation</keyword>
<feature type="transmembrane region" description="Helical" evidence="26">
    <location>
        <begin position="50"/>
        <end position="75"/>
    </location>
</feature>
<evidence type="ECO:0000256" key="14">
    <source>
        <dbReference type="ARBA" id="ARBA00023180"/>
    </source>
</evidence>
<dbReference type="InterPro" id="IPR020903">
    <property type="entry name" value="ENaC_CS"/>
</dbReference>
<dbReference type="PRINTS" id="PR01078">
    <property type="entry name" value="AMINACHANNEL"/>
</dbReference>
<dbReference type="GO" id="GO:0030659">
    <property type="term" value="C:cytoplasmic vesicle membrane"/>
    <property type="evidence" value="ECO:0007669"/>
    <property type="project" value="UniProtKB-SubCell"/>
</dbReference>
<dbReference type="Gene3D" id="2.60.470.10">
    <property type="entry name" value="Acid-sensing ion channels like domains"/>
    <property type="match status" value="1"/>
</dbReference>
<evidence type="ECO:0000256" key="25">
    <source>
        <dbReference type="SAM" id="MobiDB-lite"/>
    </source>
</evidence>
<evidence type="ECO:0000256" key="11">
    <source>
        <dbReference type="ARBA" id="ARBA00023065"/>
    </source>
</evidence>
<evidence type="ECO:0000256" key="7">
    <source>
        <dbReference type="ARBA" id="ARBA00022692"/>
    </source>
</evidence>
<keyword evidence="16" id="KW-0407">Ion channel</keyword>
<evidence type="ECO:0000256" key="1">
    <source>
        <dbReference type="ARBA" id="ARBA00004424"/>
    </source>
</evidence>